<organism evidence="1 2">
    <name type="scientific">Paractinoplanes toevensis</name>
    <dbReference type="NCBI Taxonomy" id="571911"/>
    <lineage>
        <taxon>Bacteria</taxon>
        <taxon>Bacillati</taxon>
        <taxon>Actinomycetota</taxon>
        <taxon>Actinomycetes</taxon>
        <taxon>Micromonosporales</taxon>
        <taxon>Micromonosporaceae</taxon>
        <taxon>Paractinoplanes</taxon>
    </lineage>
</organism>
<name>A0A919TEZ0_9ACTN</name>
<dbReference type="AlphaFoldDB" id="A0A919TEZ0"/>
<accession>A0A919TEZ0</accession>
<protein>
    <submittedName>
        <fullName evidence="1">Uncharacterized protein</fullName>
    </submittedName>
</protein>
<keyword evidence="2" id="KW-1185">Reference proteome</keyword>
<dbReference type="Proteomes" id="UP000677082">
    <property type="component" value="Unassembled WGS sequence"/>
</dbReference>
<proteinExistence type="predicted"/>
<sequence>MDQEFEAYAAGRADGLAAHRDTGRATDPKFGRDYRIGFLDGRLEVFRLLAGVRKIVEDD</sequence>
<gene>
    <name evidence="1" type="ORF">Ato02nite_065420</name>
</gene>
<evidence type="ECO:0000313" key="1">
    <source>
        <dbReference type="EMBL" id="GIM94749.1"/>
    </source>
</evidence>
<dbReference type="RefSeq" id="WP_213010513.1">
    <property type="nucleotide sequence ID" value="NZ_BOQN01000085.1"/>
</dbReference>
<evidence type="ECO:0000313" key="2">
    <source>
        <dbReference type="Proteomes" id="UP000677082"/>
    </source>
</evidence>
<dbReference type="EMBL" id="BOQN01000085">
    <property type="protein sequence ID" value="GIM94749.1"/>
    <property type="molecule type" value="Genomic_DNA"/>
</dbReference>
<reference evidence="1 2" key="1">
    <citation type="submission" date="2021-03" db="EMBL/GenBank/DDBJ databases">
        <title>Whole genome shotgun sequence of Actinoplanes toevensis NBRC 105298.</title>
        <authorList>
            <person name="Komaki H."/>
            <person name="Tamura T."/>
        </authorList>
    </citation>
    <scope>NUCLEOTIDE SEQUENCE [LARGE SCALE GENOMIC DNA]</scope>
    <source>
        <strain evidence="1 2">NBRC 105298</strain>
    </source>
</reference>
<comment type="caution">
    <text evidence="1">The sequence shown here is derived from an EMBL/GenBank/DDBJ whole genome shotgun (WGS) entry which is preliminary data.</text>
</comment>